<protein>
    <recommendedName>
        <fullName evidence="4">SnoaL-like domain-containing protein</fullName>
    </recommendedName>
</protein>
<accession>B0VFR2</accession>
<dbReference type="Gene3D" id="3.10.450.50">
    <property type="match status" value="1"/>
</dbReference>
<keyword evidence="3" id="KW-1185">Reference proteome</keyword>
<keyword evidence="1" id="KW-0732">Signal</keyword>
<dbReference type="KEGG" id="caci:CLOAM1663"/>
<sequence length="160" mass="18401">MMRYYSIFALVLLLLFCACNPKTAEKTETPVDPSALITEIDTIMKELLTDAENLKTGVLEKYLSNDPTDMYYLGSNVYTGMDLISALKQEYASIANQKLEILQQKTYILGNEAAVWIANIRGIATNKDKKTIETIYTETWLWQKVNNEWKITHCNKSWQM</sequence>
<evidence type="ECO:0008006" key="4">
    <source>
        <dbReference type="Google" id="ProtNLM"/>
    </source>
</evidence>
<dbReference type="Proteomes" id="UP000002019">
    <property type="component" value="Chromosome"/>
</dbReference>
<dbReference type="SUPFAM" id="SSF54427">
    <property type="entry name" value="NTF2-like"/>
    <property type="match status" value="1"/>
</dbReference>
<evidence type="ECO:0000313" key="3">
    <source>
        <dbReference type="Proteomes" id="UP000002019"/>
    </source>
</evidence>
<dbReference type="InterPro" id="IPR032710">
    <property type="entry name" value="NTF2-like_dom_sf"/>
</dbReference>
<dbReference type="EMBL" id="CU466930">
    <property type="protein sequence ID" value="CAO81499.1"/>
    <property type="molecule type" value="Genomic_DNA"/>
</dbReference>
<dbReference type="STRING" id="459349.CLOAM1663"/>
<organism evidence="2 3">
    <name type="scientific">Cloacimonas acidaminovorans (strain Evry)</name>
    <dbReference type="NCBI Taxonomy" id="459349"/>
    <lineage>
        <taxon>Bacteria</taxon>
        <taxon>Pseudomonadati</taxon>
        <taxon>Candidatus Cloacimonadota</taxon>
        <taxon>Candidatus Cloacimonadia</taxon>
        <taxon>Candidatus Cloacimonadales</taxon>
        <taxon>Candidatus Cloacimonadaceae</taxon>
        <taxon>Candidatus Cloacimonas</taxon>
    </lineage>
</organism>
<dbReference type="HOGENOM" id="CLU_1649128_0_0_0"/>
<feature type="signal peptide" evidence="1">
    <location>
        <begin position="1"/>
        <end position="24"/>
    </location>
</feature>
<dbReference type="RefSeq" id="WP_015425357.1">
    <property type="nucleotide sequence ID" value="NC_020449.1"/>
</dbReference>
<reference evidence="2 3" key="1">
    <citation type="journal article" date="2008" name="J. Bacteriol.">
        <title>'Candidatus Cloacamonas acidaminovorans': genome sequence reconstruction provides a first glimpse of a new bacterial division.</title>
        <authorList>
            <person name="Pelletier E."/>
            <person name="Kreimeyer A."/>
            <person name="Bocs S."/>
            <person name="Rouy Z."/>
            <person name="Gyapay G."/>
            <person name="Chouari R."/>
            <person name="Riviere D."/>
            <person name="Ganesan A."/>
            <person name="Daegelen P."/>
            <person name="Sghir A."/>
            <person name="Cohen G.N."/>
            <person name="Medigue C."/>
            <person name="Weissenbach J."/>
            <person name="Le Paslier D."/>
        </authorList>
    </citation>
    <scope>NUCLEOTIDE SEQUENCE [LARGE SCALE GENOMIC DNA]</scope>
    <source>
        <strain evidence="3">Evry</strain>
    </source>
</reference>
<name>B0VFR2_CLOAI</name>
<dbReference type="AlphaFoldDB" id="B0VFR2"/>
<evidence type="ECO:0000256" key="1">
    <source>
        <dbReference type="SAM" id="SignalP"/>
    </source>
</evidence>
<dbReference type="PROSITE" id="PS51257">
    <property type="entry name" value="PROKAR_LIPOPROTEIN"/>
    <property type="match status" value="1"/>
</dbReference>
<feature type="chain" id="PRO_5002755015" description="SnoaL-like domain-containing protein" evidence="1">
    <location>
        <begin position="25"/>
        <end position="160"/>
    </location>
</feature>
<gene>
    <name evidence="2" type="ordered locus">CLOAM1663</name>
</gene>
<proteinExistence type="predicted"/>
<evidence type="ECO:0000313" key="2">
    <source>
        <dbReference type="EMBL" id="CAO81499.1"/>
    </source>
</evidence>